<reference evidence="1" key="1">
    <citation type="journal article" date="2019" name="bioRxiv">
        <title>The Genome of the Zebra Mussel, Dreissena polymorpha: A Resource for Invasive Species Research.</title>
        <authorList>
            <person name="McCartney M.A."/>
            <person name="Auch B."/>
            <person name="Kono T."/>
            <person name="Mallez S."/>
            <person name="Zhang Y."/>
            <person name="Obille A."/>
            <person name="Becker A."/>
            <person name="Abrahante J.E."/>
            <person name="Garbe J."/>
            <person name="Badalamenti J.P."/>
            <person name="Herman A."/>
            <person name="Mangelson H."/>
            <person name="Liachko I."/>
            <person name="Sullivan S."/>
            <person name="Sone E.D."/>
            <person name="Koren S."/>
            <person name="Silverstein K.A.T."/>
            <person name="Beckman K.B."/>
            <person name="Gohl D.M."/>
        </authorList>
    </citation>
    <scope>NUCLEOTIDE SEQUENCE</scope>
    <source>
        <strain evidence="1">Duluth1</strain>
        <tissue evidence="1">Whole animal</tissue>
    </source>
</reference>
<dbReference type="GO" id="GO:0036374">
    <property type="term" value="F:glutathione hydrolase activity"/>
    <property type="evidence" value="ECO:0007669"/>
    <property type="project" value="InterPro"/>
</dbReference>
<proteinExistence type="predicted"/>
<organism evidence="1 2">
    <name type="scientific">Dreissena polymorpha</name>
    <name type="common">Zebra mussel</name>
    <name type="synonym">Mytilus polymorpha</name>
    <dbReference type="NCBI Taxonomy" id="45954"/>
    <lineage>
        <taxon>Eukaryota</taxon>
        <taxon>Metazoa</taxon>
        <taxon>Spiralia</taxon>
        <taxon>Lophotrochozoa</taxon>
        <taxon>Mollusca</taxon>
        <taxon>Bivalvia</taxon>
        <taxon>Autobranchia</taxon>
        <taxon>Heteroconchia</taxon>
        <taxon>Euheterodonta</taxon>
        <taxon>Imparidentia</taxon>
        <taxon>Neoheterodontei</taxon>
        <taxon>Myida</taxon>
        <taxon>Dreissenoidea</taxon>
        <taxon>Dreissenidae</taxon>
        <taxon>Dreissena</taxon>
    </lineage>
</organism>
<comment type="caution">
    <text evidence="1">The sequence shown here is derived from an EMBL/GenBank/DDBJ whole genome shotgun (WGS) entry which is preliminary data.</text>
</comment>
<dbReference type="InterPro" id="IPR000101">
    <property type="entry name" value="GGT_peptidase"/>
</dbReference>
<dbReference type="AlphaFoldDB" id="A0A9D4MI19"/>
<gene>
    <name evidence="1" type="ORF">DPMN_001186</name>
</gene>
<dbReference type="SUPFAM" id="SSF56235">
    <property type="entry name" value="N-terminal nucleophile aminohydrolases (Ntn hydrolases)"/>
    <property type="match status" value="1"/>
</dbReference>
<dbReference type="PANTHER" id="PTHR11686:SF9">
    <property type="entry name" value="RE13973P"/>
    <property type="match status" value="1"/>
</dbReference>
<dbReference type="PANTHER" id="PTHR11686">
    <property type="entry name" value="GAMMA GLUTAMYL TRANSPEPTIDASE"/>
    <property type="match status" value="1"/>
</dbReference>
<keyword evidence="2" id="KW-1185">Reference proteome</keyword>
<dbReference type="Proteomes" id="UP000828390">
    <property type="component" value="Unassembled WGS sequence"/>
</dbReference>
<evidence type="ECO:0000313" key="2">
    <source>
        <dbReference type="Proteomes" id="UP000828390"/>
    </source>
</evidence>
<dbReference type="GO" id="GO:0005886">
    <property type="term" value="C:plasma membrane"/>
    <property type="evidence" value="ECO:0007669"/>
    <property type="project" value="TreeGrafter"/>
</dbReference>
<dbReference type="EMBL" id="JAIWYP010000001">
    <property type="protein sequence ID" value="KAH3877323.1"/>
    <property type="molecule type" value="Genomic_DNA"/>
</dbReference>
<evidence type="ECO:0000313" key="1">
    <source>
        <dbReference type="EMBL" id="KAH3877323.1"/>
    </source>
</evidence>
<accession>A0A9D4MI19</accession>
<reference evidence="1" key="2">
    <citation type="submission" date="2020-11" db="EMBL/GenBank/DDBJ databases">
        <authorList>
            <person name="McCartney M.A."/>
            <person name="Auch B."/>
            <person name="Kono T."/>
            <person name="Mallez S."/>
            <person name="Becker A."/>
            <person name="Gohl D.M."/>
            <person name="Silverstein K.A.T."/>
            <person name="Koren S."/>
            <person name="Bechman K.B."/>
            <person name="Herman A."/>
            <person name="Abrahante J.E."/>
            <person name="Garbe J."/>
        </authorList>
    </citation>
    <scope>NUCLEOTIDE SEQUENCE</scope>
    <source>
        <strain evidence="1">Duluth1</strain>
        <tissue evidence="1">Whole animal</tissue>
    </source>
</reference>
<dbReference type="GO" id="GO:0006751">
    <property type="term" value="P:glutathione catabolic process"/>
    <property type="evidence" value="ECO:0007669"/>
    <property type="project" value="InterPro"/>
</dbReference>
<name>A0A9D4MI19_DREPO</name>
<sequence length="90" mass="10500">MSREGNAWLPRYKCHVYVHAVRAHMIAIPGELKAYKHAHDQYGRLPWADLFKPTFQMLRDGFPLSESTAKTLAFIKDVRKLKLTSFPTIW</sequence>
<dbReference type="InterPro" id="IPR029055">
    <property type="entry name" value="Ntn_hydrolases_N"/>
</dbReference>
<dbReference type="Pfam" id="PF01019">
    <property type="entry name" value="G_glu_transpept"/>
    <property type="match status" value="1"/>
</dbReference>
<protein>
    <submittedName>
        <fullName evidence="1">Uncharacterized protein</fullName>
    </submittedName>
</protein>
<dbReference type="PRINTS" id="PR01210">
    <property type="entry name" value="GGTRANSPTASE"/>
</dbReference>